<comment type="caution">
    <text evidence="2">The sequence shown here is derived from an EMBL/GenBank/DDBJ whole genome shotgun (WGS) entry which is preliminary data.</text>
</comment>
<evidence type="ECO:0000313" key="2">
    <source>
        <dbReference type="EMBL" id="KAL0403947.1"/>
    </source>
</evidence>
<reference evidence="2" key="2">
    <citation type="journal article" date="2024" name="Plant">
        <title>Genomic evolution and insights into agronomic trait innovations of Sesamum species.</title>
        <authorList>
            <person name="Miao H."/>
            <person name="Wang L."/>
            <person name="Qu L."/>
            <person name="Liu H."/>
            <person name="Sun Y."/>
            <person name="Le M."/>
            <person name="Wang Q."/>
            <person name="Wei S."/>
            <person name="Zheng Y."/>
            <person name="Lin W."/>
            <person name="Duan Y."/>
            <person name="Cao H."/>
            <person name="Xiong S."/>
            <person name="Wang X."/>
            <person name="Wei L."/>
            <person name="Li C."/>
            <person name="Ma Q."/>
            <person name="Ju M."/>
            <person name="Zhao R."/>
            <person name="Li G."/>
            <person name="Mu C."/>
            <person name="Tian Q."/>
            <person name="Mei H."/>
            <person name="Zhang T."/>
            <person name="Gao T."/>
            <person name="Zhang H."/>
        </authorList>
    </citation>
    <scope>NUCLEOTIDE SEQUENCE</scope>
    <source>
        <strain evidence="2">G02</strain>
    </source>
</reference>
<feature type="domain" description="Reverse transcriptase zinc-binding" evidence="1">
    <location>
        <begin position="67"/>
        <end position="118"/>
    </location>
</feature>
<dbReference type="EMBL" id="JACGWJ010000008">
    <property type="protein sequence ID" value="KAL0403947.1"/>
    <property type="molecule type" value="Genomic_DNA"/>
</dbReference>
<accession>A0AAW2THA8</accession>
<proteinExistence type="predicted"/>
<dbReference type="InterPro" id="IPR026960">
    <property type="entry name" value="RVT-Znf"/>
</dbReference>
<protein>
    <recommendedName>
        <fullName evidence="1">Reverse transcriptase zinc-binding domain-containing protein</fullName>
    </recommendedName>
</protein>
<gene>
    <name evidence="2" type="ORF">Sradi_2035500</name>
</gene>
<organism evidence="2">
    <name type="scientific">Sesamum radiatum</name>
    <name type="common">Black benniseed</name>
    <dbReference type="NCBI Taxonomy" id="300843"/>
    <lineage>
        <taxon>Eukaryota</taxon>
        <taxon>Viridiplantae</taxon>
        <taxon>Streptophyta</taxon>
        <taxon>Embryophyta</taxon>
        <taxon>Tracheophyta</taxon>
        <taxon>Spermatophyta</taxon>
        <taxon>Magnoliopsida</taxon>
        <taxon>eudicotyledons</taxon>
        <taxon>Gunneridae</taxon>
        <taxon>Pentapetalae</taxon>
        <taxon>asterids</taxon>
        <taxon>lamiids</taxon>
        <taxon>Lamiales</taxon>
        <taxon>Pedaliaceae</taxon>
        <taxon>Sesamum</taxon>
    </lineage>
</organism>
<name>A0AAW2THA8_SESRA</name>
<dbReference type="Pfam" id="PF13966">
    <property type="entry name" value="zf-RVT"/>
    <property type="match status" value="1"/>
</dbReference>
<reference evidence="2" key="1">
    <citation type="submission" date="2020-06" db="EMBL/GenBank/DDBJ databases">
        <authorList>
            <person name="Li T."/>
            <person name="Hu X."/>
            <person name="Zhang T."/>
            <person name="Song X."/>
            <person name="Zhang H."/>
            <person name="Dai N."/>
            <person name="Sheng W."/>
            <person name="Hou X."/>
            <person name="Wei L."/>
        </authorList>
    </citation>
    <scope>NUCLEOTIDE SEQUENCE</scope>
    <source>
        <strain evidence="2">G02</strain>
        <tissue evidence="2">Leaf</tissue>
    </source>
</reference>
<evidence type="ECO:0000259" key="1">
    <source>
        <dbReference type="Pfam" id="PF13966"/>
    </source>
</evidence>
<sequence length="198" mass="23024">MRSAFWALASEQGTITMIWSGIMRERAPFQLRVHIAWRRNSGRRDLDLSSRTLGHSYGTREPSENLLFAWKCVHDALPTKVNLRKRGVVISQGCDVCAADYENLLHVLFFCSFSRLVWAIAGIPWRSLQCSSTKLEDWFRGVHRELDRVDWDYFLAICWALWWARNRRMFEGKELEASEVIRLAARFSGKQGISGRVE</sequence>
<dbReference type="AlphaFoldDB" id="A0AAW2THA8"/>